<proteinExistence type="predicted"/>
<organism evidence="7 8">
    <name type="scientific">Helianthus annuus</name>
    <name type="common">Common sunflower</name>
    <dbReference type="NCBI Taxonomy" id="4232"/>
    <lineage>
        <taxon>Eukaryota</taxon>
        <taxon>Viridiplantae</taxon>
        <taxon>Streptophyta</taxon>
        <taxon>Embryophyta</taxon>
        <taxon>Tracheophyta</taxon>
        <taxon>Spermatophyta</taxon>
        <taxon>Magnoliopsida</taxon>
        <taxon>eudicotyledons</taxon>
        <taxon>Gunneridae</taxon>
        <taxon>Pentapetalae</taxon>
        <taxon>asterids</taxon>
        <taxon>campanulids</taxon>
        <taxon>Asterales</taxon>
        <taxon>Asteraceae</taxon>
        <taxon>Asteroideae</taxon>
        <taxon>Heliantheae alliance</taxon>
        <taxon>Heliantheae</taxon>
        <taxon>Helianthus</taxon>
    </lineage>
</organism>
<sequence length="86" mass="10374">MSRYHEDDEYVADEYEMEDLDDNMDYETNDRDIGSDFDGDEYEYMVGWIYGSLTEDILTGFKMHCHGRVYQYIMFRRGLHQGFCSH</sequence>
<dbReference type="GO" id="GO:0016020">
    <property type="term" value="C:membrane"/>
    <property type="evidence" value="ECO:0007669"/>
    <property type="project" value="InterPro"/>
</dbReference>
<evidence type="ECO:0000256" key="3">
    <source>
        <dbReference type="ARBA" id="ARBA00022679"/>
    </source>
</evidence>
<dbReference type="GO" id="GO:0030244">
    <property type="term" value="P:cellulose biosynthetic process"/>
    <property type="evidence" value="ECO:0007669"/>
    <property type="project" value="InterPro"/>
</dbReference>
<keyword evidence="5" id="KW-1133">Transmembrane helix</keyword>
<evidence type="ECO:0000256" key="6">
    <source>
        <dbReference type="ARBA" id="ARBA00023136"/>
    </source>
</evidence>
<keyword evidence="6" id="KW-0472">Membrane</keyword>
<gene>
    <name evidence="7" type="ORF">HanXRQr2_Chr10g0418301</name>
</gene>
<evidence type="ECO:0000256" key="4">
    <source>
        <dbReference type="ARBA" id="ARBA00022692"/>
    </source>
</evidence>
<dbReference type="Pfam" id="PF03552">
    <property type="entry name" value="Cellulose_synt"/>
    <property type="match status" value="1"/>
</dbReference>
<comment type="caution">
    <text evidence="7">The sequence shown here is derived from an EMBL/GenBank/DDBJ whole genome shotgun (WGS) entry which is preliminary data.</text>
</comment>
<comment type="subcellular location">
    <subcellularLocation>
        <location evidence="1">Endomembrane system</location>
    </subcellularLocation>
</comment>
<reference evidence="7" key="2">
    <citation type="submission" date="2020-06" db="EMBL/GenBank/DDBJ databases">
        <title>Helianthus annuus Genome sequencing and assembly Release 2.</title>
        <authorList>
            <person name="Gouzy J."/>
            <person name="Langlade N."/>
            <person name="Munos S."/>
        </authorList>
    </citation>
    <scope>NUCLEOTIDE SEQUENCE</scope>
    <source>
        <tissue evidence="7">Leaves</tissue>
    </source>
</reference>
<keyword evidence="4" id="KW-0812">Transmembrane</keyword>
<name>A0A9K3N2F6_HELAN</name>
<dbReference type="GO" id="GO:0016760">
    <property type="term" value="F:cellulose synthase (UDP-forming) activity"/>
    <property type="evidence" value="ECO:0007669"/>
    <property type="project" value="UniProtKB-EC"/>
</dbReference>
<evidence type="ECO:0000313" key="8">
    <source>
        <dbReference type="Proteomes" id="UP000215914"/>
    </source>
</evidence>
<protein>
    <submittedName>
        <fullName evidence="7">Cellulose synthase (UDP-forming)</fullName>
        <ecNumber evidence="7">2.4.1.12</ecNumber>
    </submittedName>
</protein>
<dbReference type="EC" id="2.4.1.12" evidence="7"/>
<accession>A0A9K3N2F6</accession>
<evidence type="ECO:0000256" key="5">
    <source>
        <dbReference type="ARBA" id="ARBA00022989"/>
    </source>
</evidence>
<keyword evidence="3 7" id="KW-0808">Transferase</keyword>
<dbReference type="Proteomes" id="UP000215914">
    <property type="component" value="Unassembled WGS sequence"/>
</dbReference>
<evidence type="ECO:0000313" key="7">
    <source>
        <dbReference type="EMBL" id="KAF5784564.1"/>
    </source>
</evidence>
<reference evidence="7" key="1">
    <citation type="journal article" date="2017" name="Nature">
        <title>The sunflower genome provides insights into oil metabolism, flowering and Asterid evolution.</title>
        <authorList>
            <person name="Badouin H."/>
            <person name="Gouzy J."/>
            <person name="Grassa C.J."/>
            <person name="Murat F."/>
            <person name="Staton S.E."/>
            <person name="Cottret L."/>
            <person name="Lelandais-Briere C."/>
            <person name="Owens G.L."/>
            <person name="Carrere S."/>
            <person name="Mayjonade B."/>
            <person name="Legrand L."/>
            <person name="Gill N."/>
            <person name="Kane N.C."/>
            <person name="Bowers J.E."/>
            <person name="Hubner S."/>
            <person name="Bellec A."/>
            <person name="Berard A."/>
            <person name="Berges H."/>
            <person name="Blanchet N."/>
            <person name="Boniface M.C."/>
            <person name="Brunel D."/>
            <person name="Catrice O."/>
            <person name="Chaidir N."/>
            <person name="Claudel C."/>
            <person name="Donnadieu C."/>
            <person name="Faraut T."/>
            <person name="Fievet G."/>
            <person name="Helmstetter N."/>
            <person name="King M."/>
            <person name="Knapp S.J."/>
            <person name="Lai Z."/>
            <person name="Le Paslier M.C."/>
            <person name="Lippi Y."/>
            <person name="Lorenzon L."/>
            <person name="Mandel J.R."/>
            <person name="Marage G."/>
            <person name="Marchand G."/>
            <person name="Marquand E."/>
            <person name="Bret-Mestries E."/>
            <person name="Morien E."/>
            <person name="Nambeesan S."/>
            <person name="Nguyen T."/>
            <person name="Pegot-Espagnet P."/>
            <person name="Pouilly N."/>
            <person name="Raftis F."/>
            <person name="Sallet E."/>
            <person name="Schiex T."/>
            <person name="Thomas J."/>
            <person name="Vandecasteele C."/>
            <person name="Vares D."/>
            <person name="Vear F."/>
            <person name="Vautrin S."/>
            <person name="Crespi M."/>
            <person name="Mangin B."/>
            <person name="Burke J.M."/>
            <person name="Salse J."/>
            <person name="Munos S."/>
            <person name="Vincourt P."/>
            <person name="Rieseberg L.H."/>
            <person name="Langlade N.B."/>
        </authorList>
    </citation>
    <scope>NUCLEOTIDE SEQUENCE</scope>
    <source>
        <tissue evidence="7">Leaves</tissue>
    </source>
</reference>
<evidence type="ECO:0000256" key="1">
    <source>
        <dbReference type="ARBA" id="ARBA00004308"/>
    </source>
</evidence>
<dbReference type="GO" id="GO:0012505">
    <property type="term" value="C:endomembrane system"/>
    <property type="evidence" value="ECO:0007669"/>
    <property type="project" value="UniProtKB-SubCell"/>
</dbReference>
<dbReference type="Gramene" id="mRNA:HanXRQr2_Chr10g0418301">
    <property type="protein sequence ID" value="mRNA:HanXRQr2_Chr10g0418301"/>
    <property type="gene ID" value="HanXRQr2_Chr10g0418301"/>
</dbReference>
<keyword evidence="8" id="KW-1185">Reference proteome</keyword>
<keyword evidence="2 7" id="KW-0328">Glycosyltransferase</keyword>
<evidence type="ECO:0000256" key="2">
    <source>
        <dbReference type="ARBA" id="ARBA00022676"/>
    </source>
</evidence>
<dbReference type="EMBL" id="MNCJ02000325">
    <property type="protein sequence ID" value="KAF5784564.1"/>
    <property type="molecule type" value="Genomic_DNA"/>
</dbReference>
<dbReference type="InterPro" id="IPR005150">
    <property type="entry name" value="Cellulose_synth"/>
</dbReference>
<dbReference type="AlphaFoldDB" id="A0A9K3N2F6"/>